<dbReference type="EMBL" id="AAGQTM010000044">
    <property type="protein sequence ID" value="EBQ9797422.1"/>
    <property type="molecule type" value="Genomic_DNA"/>
</dbReference>
<name>A0A5J0SB91_SALET</name>
<feature type="region of interest" description="Disordered" evidence="1">
    <location>
        <begin position="29"/>
        <end position="59"/>
    </location>
</feature>
<evidence type="ECO:0000313" key="3">
    <source>
        <dbReference type="EMBL" id="EBQ9797422.1"/>
    </source>
</evidence>
<organism evidence="3">
    <name type="scientific">Salmonella enterica subsp. enterica serovar Kottbus</name>
    <dbReference type="NCBI Taxonomy" id="224727"/>
    <lineage>
        <taxon>Bacteria</taxon>
        <taxon>Pseudomonadati</taxon>
        <taxon>Pseudomonadota</taxon>
        <taxon>Gammaproteobacteria</taxon>
        <taxon>Enterobacterales</taxon>
        <taxon>Enterobacteriaceae</taxon>
        <taxon>Salmonella</taxon>
    </lineage>
</organism>
<accession>A0A5J0SB91</accession>
<proteinExistence type="predicted"/>
<sequence>MMARDFKLSMSLNLKDNASKLLAGLLKEGTKQASEAEKATKRQSEEQQKSTKAAISLERTRAAELRRNARAREALGISSEQTIRRQIDQTIAAYNRLTRAGVMSATEQSRAFNQMRSRVAALRSELQGVTRLERARQTGRNVMTIAGGVAAAGAALVQPIRKQMSYSERLTEMTNTAFSDQDIAGRTAGMQRLDKLIRQNVQSSGLSKEGVMDAANELLANGLSEKEVNALLPSITRSASAGKTDPVQLAKIATSALQSFKIPKEQMGRAMDMILAAGQAGGFEQSDMAKWLPAQMAAGSNIGMSGLDGLKKILGLNEVSVTTAGSKDEAGNNVVNLLAKIGSQDAARAAARIKVNGKGIDLPGTLAKARENGMDPLQAFAGVINKVVSQDKRYQKLQNELEKLPKGDKAGRDKTLDAMLAILKGAGLGKIVADRQALMALTAYMNGGDYLKRVNAEIEKQQNLKPGEKSATDLNFEFNSQQPWYKADQAKNAWDFAQMDAVKGPAHLVGTFAGGLADAAEKFPGLATAVAGATTAIQAMTQAALAFAGLKFLTEGLGALTGKPGTKIPTRTPRVRVPASRGSALIGGLTGLLSMGMAVTETATATTPEEDEAVNGSKARWKRIHEKYPQSVIDAARKRYQPWYQFGEGYSTENERWIQQYLADKAAGKIPDDAVNPGQVPSPACDTVAPSQVLSVTDPRRYNSGLGGNQYPGQPQKIELNNKTVLEVDGQTLAEVVNRYNVQDAARGTGAGGGQ</sequence>
<evidence type="ECO:0000259" key="2">
    <source>
        <dbReference type="Pfam" id="PF10145"/>
    </source>
</evidence>
<dbReference type="Pfam" id="PF10145">
    <property type="entry name" value="PhageMin_Tail"/>
    <property type="match status" value="1"/>
</dbReference>
<reference evidence="3" key="1">
    <citation type="submission" date="2018-06" db="EMBL/GenBank/DDBJ databases">
        <authorList>
            <person name="Ashton P.M."/>
            <person name="Dallman T."/>
            <person name="Nair S."/>
            <person name="De Pinna E."/>
            <person name="Peters T."/>
            <person name="Grant K."/>
        </authorList>
    </citation>
    <scope>NUCLEOTIDE SEQUENCE</scope>
    <source>
        <strain evidence="3">430336</strain>
    </source>
</reference>
<dbReference type="AlphaFoldDB" id="A0A5J0SB91"/>
<protein>
    <submittedName>
        <fullName evidence="3">Tail length tape measure protein</fullName>
    </submittedName>
</protein>
<feature type="domain" description="Phage tail tape measure protein" evidence="2">
    <location>
        <begin position="203"/>
        <end position="387"/>
    </location>
</feature>
<dbReference type="InterPro" id="IPR010090">
    <property type="entry name" value="Phage_tape_meas"/>
</dbReference>
<evidence type="ECO:0000256" key="1">
    <source>
        <dbReference type="SAM" id="MobiDB-lite"/>
    </source>
</evidence>
<gene>
    <name evidence="3" type="ORF">DM035_25220</name>
</gene>
<comment type="caution">
    <text evidence="3">The sequence shown here is derived from an EMBL/GenBank/DDBJ whole genome shotgun (WGS) entry which is preliminary data.</text>
</comment>
<feature type="compositionally biased region" description="Basic and acidic residues" evidence="1">
    <location>
        <begin position="29"/>
        <end position="49"/>
    </location>
</feature>